<proteinExistence type="predicted"/>
<keyword evidence="1" id="KW-1133">Transmembrane helix</keyword>
<evidence type="ECO:0000313" key="3">
    <source>
        <dbReference type="Proteomes" id="UP000199144"/>
    </source>
</evidence>
<evidence type="ECO:0000313" key="2">
    <source>
        <dbReference type="EMBL" id="SFM57198.1"/>
    </source>
</evidence>
<keyword evidence="3" id="KW-1185">Reference proteome</keyword>
<feature type="transmembrane region" description="Helical" evidence="1">
    <location>
        <begin position="126"/>
        <end position="148"/>
    </location>
</feature>
<evidence type="ECO:0000256" key="1">
    <source>
        <dbReference type="SAM" id="Phobius"/>
    </source>
</evidence>
<dbReference type="EMBL" id="FOTQ01000009">
    <property type="protein sequence ID" value="SFM57198.1"/>
    <property type="molecule type" value="Genomic_DNA"/>
</dbReference>
<sequence length="193" mass="22028">MDAHFKITETRDHEIVIFEEQYRSLRREILERQQRRFWIVAGGALGLPGLSGLKVADLFLLEFIYAMPFLIIAMSLLFIVEVNGIARAGRFIEEKIENAFRNVSGWEHFLKDGGADKGEQIPAVRLANASFIVLMLIYYLLSAALATFKLAETFNNVVGLLYASLMFVVFVWWIFEIVPFLGYSAESQKKGPR</sequence>
<protein>
    <submittedName>
        <fullName evidence="2">Uncharacterized protein</fullName>
    </submittedName>
</protein>
<dbReference type="AlphaFoldDB" id="A0A1I4RY79"/>
<reference evidence="2 3" key="1">
    <citation type="submission" date="2016-10" db="EMBL/GenBank/DDBJ databases">
        <authorList>
            <person name="de Groot N.N."/>
        </authorList>
    </citation>
    <scope>NUCLEOTIDE SEQUENCE [LARGE SCALE GENOMIC DNA]</scope>
    <source>
        <strain evidence="2 3">DSM 15283</strain>
    </source>
</reference>
<accession>A0A1I4RY79</accession>
<organism evidence="2 3">
    <name type="scientific">Shimia aestuarii</name>
    <dbReference type="NCBI Taxonomy" id="254406"/>
    <lineage>
        <taxon>Bacteria</taxon>
        <taxon>Pseudomonadati</taxon>
        <taxon>Pseudomonadota</taxon>
        <taxon>Alphaproteobacteria</taxon>
        <taxon>Rhodobacterales</taxon>
        <taxon>Roseobacteraceae</taxon>
    </lineage>
</organism>
<feature type="transmembrane region" description="Helical" evidence="1">
    <location>
        <begin position="160"/>
        <end position="183"/>
    </location>
</feature>
<feature type="transmembrane region" description="Helical" evidence="1">
    <location>
        <begin position="59"/>
        <end position="80"/>
    </location>
</feature>
<keyword evidence="1" id="KW-0812">Transmembrane</keyword>
<dbReference type="Proteomes" id="UP000199144">
    <property type="component" value="Unassembled WGS sequence"/>
</dbReference>
<name>A0A1I4RY79_9RHOB</name>
<feature type="transmembrane region" description="Helical" evidence="1">
    <location>
        <begin position="36"/>
        <end position="53"/>
    </location>
</feature>
<gene>
    <name evidence="2" type="ORF">SAMN04488042_10948</name>
</gene>
<keyword evidence="1" id="KW-0472">Membrane</keyword>